<organism evidence="2 3">
    <name type="scientific">Mugilogobius chulae</name>
    <name type="common">yellowstripe goby</name>
    <dbReference type="NCBI Taxonomy" id="88201"/>
    <lineage>
        <taxon>Eukaryota</taxon>
        <taxon>Metazoa</taxon>
        <taxon>Chordata</taxon>
        <taxon>Craniata</taxon>
        <taxon>Vertebrata</taxon>
        <taxon>Euteleostomi</taxon>
        <taxon>Actinopterygii</taxon>
        <taxon>Neopterygii</taxon>
        <taxon>Teleostei</taxon>
        <taxon>Neoteleostei</taxon>
        <taxon>Acanthomorphata</taxon>
        <taxon>Gobiaria</taxon>
        <taxon>Gobiiformes</taxon>
        <taxon>Gobioidei</taxon>
        <taxon>Gobiidae</taxon>
        <taxon>Gobionellinae</taxon>
        <taxon>Mugilogobius</taxon>
    </lineage>
</organism>
<reference evidence="3" key="1">
    <citation type="submission" date="2024-04" db="EMBL/GenBank/DDBJ databases">
        <title>Salinicola lusitanus LLJ914,a marine bacterium isolated from the Okinawa Trough.</title>
        <authorList>
            <person name="Li J."/>
        </authorList>
    </citation>
    <scope>NUCLEOTIDE SEQUENCE [LARGE SCALE GENOMIC DNA]</scope>
</reference>
<accession>A0AAW0MN40</accession>
<evidence type="ECO:0000313" key="3">
    <source>
        <dbReference type="Proteomes" id="UP001460270"/>
    </source>
</evidence>
<evidence type="ECO:0000313" key="2">
    <source>
        <dbReference type="EMBL" id="KAK7878169.1"/>
    </source>
</evidence>
<feature type="compositionally biased region" description="Basic and acidic residues" evidence="1">
    <location>
        <begin position="29"/>
        <end position="41"/>
    </location>
</feature>
<comment type="caution">
    <text evidence="2">The sequence shown here is derived from an EMBL/GenBank/DDBJ whole genome shotgun (WGS) entry which is preliminary data.</text>
</comment>
<protein>
    <submittedName>
        <fullName evidence="2">Uncharacterized protein</fullName>
    </submittedName>
</protein>
<gene>
    <name evidence="2" type="ORF">WMY93_034392</name>
</gene>
<feature type="compositionally biased region" description="Basic and acidic residues" evidence="1">
    <location>
        <begin position="74"/>
        <end position="129"/>
    </location>
</feature>
<name>A0AAW0MN40_9GOBI</name>
<feature type="region of interest" description="Disordered" evidence="1">
    <location>
        <begin position="18"/>
        <end position="129"/>
    </location>
</feature>
<dbReference type="EMBL" id="JBBPFD010000595">
    <property type="protein sequence ID" value="KAK7878169.1"/>
    <property type="molecule type" value="Genomic_DNA"/>
</dbReference>
<dbReference type="AlphaFoldDB" id="A0AAW0MN40"/>
<proteinExistence type="predicted"/>
<keyword evidence="3" id="KW-1185">Reference proteome</keyword>
<sequence>MTLFRTCCCERRRRFPRSRFVPRRPRSRPQWDRTQTDRSRESPGSGQEVTSGAETGCARADDRHAQRHGSTNQRGEREQAPPIREERENSSSNQRGEREQAPPIREERENRLLQSESRYREAQPIRKQG</sequence>
<feature type="compositionally biased region" description="Basic residues" evidence="1">
    <location>
        <begin position="18"/>
        <end position="27"/>
    </location>
</feature>
<feature type="compositionally biased region" description="Polar residues" evidence="1">
    <location>
        <begin position="42"/>
        <end position="53"/>
    </location>
</feature>
<evidence type="ECO:0000256" key="1">
    <source>
        <dbReference type="SAM" id="MobiDB-lite"/>
    </source>
</evidence>
<dbReference type="Proteomes" id="UP001460270">
    <property type="component" value="Unassembled WGS sequence"/>
</dbReference>